<organism evidence="1">
    <name type="scientific">marine sediment metagenome</name>
    <dbReference type="NCBI Taxonomy" id="412755"/>
    <lineage>
        <taxon>unclassified sequences</taxon>
        <taxon>metagenomes</taxon>
        <taxon>ecological metagenomes</taxon>
    </lineage>
</organism>
<gene>
    <name evidence="1" type="ORF">LCGC14_3001300</name>
</gene>
<accession>A0A0F8X0V3</accession>
<dbReference type="EMBL" id="LAZR01061850">
    <property type="protein sequence ID" value="KKK62742.1"/>
    <property type="molecule type" value="Genomic_DNA"/>
</dbReference>
<feature type="non-terminal residue" evidence="1">
    <location>
        <position position="1"/>
    </location>
</feature>
<name>A0A0F8X0V3_9ZZZZ</name>
<proteinExistence type="predicted"/>
<comment type="caution">
    <text evidence="1">The sequence shown here is derived from an EMBL/GenBank/DDBJ whole genome shotgun (WGS) entry which is preliminary data.</text>
</comment>
<dbReference type="AlphaFoldDB" id="A0A0F8X0V3"/>
<sequence length="111" mass="12852">LNNGAEFCQIPENLEDGSDYRIKITGLTSGEYDSSDYFTILKRKIEVYKPYKADILVPHTPYVIDWFSRGVSSKVRIDLYLNSTYLLEITNETDNDFILRGMYGKVKIIQL</sequence>
<evidence type="ECO:0000313" key="1">
    <source>
        <dbReference type="EMBL" id="KKK62742.1"/>
    </source>
</evidence>
<protein>
    <submittedName>
        <fullName evidence="1">Uncharacterized protein</fullName>
    </submittedName>
</protein>
<reference evidence="1" key="1">
    <citation type="journal article" date="2015" name="Nature">
        <title>Complex archaea that bridge the gap between prokaryotes and eukaryotes.</title>
        <authorList>
            <person name="Spang A."/>
            <person name="Saw J.H."/>
            <person name="Jorgensen S.L."/>
            <person name="Zaremba-Niedzwiedzka K."/>
            <person name="Martijn J."/>
            <person name="Lind A.E."/>
            <person name="van Eijk R."/>
            <person name="Schleper C."/>
            <person name="Guy L."/>
            <person name="Ettema T.J."/>
        </authorList>
    </citation>
    <scope>NUCLEOTIDE SEQUENCE</scope>
</reference>